<feature type="domain" description="GGDEF" evidence="4">
    <location>
        <begin position="345"/>
        <end position="474"/>
    </location>
</feature>
<evidence type="ECO:0000256" key="3">
    <source>
        <dbReference type="SAM" id="Phobius"/>
    </source>
</evidence>
<accession>A0A3N7HV11</accession>
<keyword evidence="3" id="KW-1133">Transmembrane helix</keyword>
<dbReference type="PANTHER" id="PTHR45138:SF9">
    <property type="entry name" value="DIGUANYLATE CYCLASE DGCM-RELATED"/>
    <property type="match status" value="1"/>
</dbReference>
<evidence type="ECO:0000256" key="2">
    <source>
        <dbReference type="ARBA" id="ARBA00034247"/>
    </source>
</evidence>
<dbReference type="InterPro" id="IPR043128">
    <property type="entry name" value="Rev_trsase/Diguanyl_cyclase"/>
</dbReference>
<feature type="transmembrane region" description="Helical" evidence="3">
    <location>
        <begin position="254"/>
        <end position="277"/>
    </location>
</feature>
<evidence type="ECO:0000313" key="5">
    <source>
        <dbReference type="EMBL" id="RQP25166.1"/>
    </source>
</evidence>
<reference evidence="5 6" key="1">
    <citation type="submission" date="2018-08" db="EMBL/GenBank/DDBJ databases">
        <authorList>
            <person name="Khan S.A."/>
            <person name="Jeon C.O."/>
            <person name="Chun B.H."/>
            <person name="Jeong S.E."/>
        </authorList>
    </citation>
    <scope>NUCLEOTIDE SEQUENCE [LARGE SCALE GENOMIC DNA]</scope>
    <source>
        <strain evidence="5 6">S-16</strain>
    </source>
</reference>
<dbReference type="SUPFAM" id="SSF49785">
    <property type="entry name" value="Galactose-binding domain-like"/>
    <property type="match status" value="1"/>
</dbReference>
<protein>
    <recommendedName>
        <fullName evidence="1">diguanylate cyclase</fullName>
        <ecNumber evidence="1">2.7.7.65</ecNumber>
    </recommendedName>
</protein>
<keyword evidence="3" id="KW-0472">Membrane</keyword>
<proteinExistence type="predicted"/>
<comment type="catalytic activity">
    <reaction evidence="2">
        <text>2 GTP = 3',3'-c-di-GMP + 2 diphosphate</text>
        <dbReference type="Rhea" id="RHEA:24898"/>
        <dbReference type="ChEBI" id="CHEBI:33019"/>
        <dbReference type="ChEBI" id="CHEBI:37565"/>
        <dbReference type="ChEBI" id="CHEBI:58805"/>
        <dbReference type="EC" id="2.7.7.65"/>
    </reaction>
</comment>
<dbReference type="EMBL" id="QUSW01000002">
    <property type="protein sequence ID" value="RQP25166.1"/>
    <property type="molecule type" value="Genomic_DNA"/>
</dbReference>
<dbReference type="PANTHER" id="PTHR45138">
    <property type="entry name" value="REGULATORY COMPONENTS OF SENSORY TRANSDUCTION SYSTEM"/>
    <property type="match status" value="1"/>
</dbReference>
<organism evidence="5 6">
    <name type="scientific">Piscinibacter terrae</name>
    <dbReference type="NCBI Taxonomy" id="2496871"/>
    <lineage>
        <taxon>Bacteria</taxon>
        <taxon>Pseudomonadati</taxon>
        <taxon>Pseudomonadota</taxon>
        <taxon>Betaproteobacteria</taxon>
        <taxon>Burkholderiales</taxon>
        <taxon>Sphaerotilaceae</taxon>
        <taxon>Piscinibacter</taxon>
    </lineage>
</organism>
<gene>
    <name evidence="5" type="ORF">DZC73_09980</name>
</gene>
<comment type="caution">
    <text evidence="5">The sequence shown here is derived from an EMBL/GenBank/DDBJ whole genome shotgun (WGS) entry which is preliminary data.</text>
</comment>
<keyword evidence="3" id="KW-0812">Transmembrane</keyword>
<sequence>MPRMGECPGGGRLHLCRKLAEVRGVPRTRVMAYRLRECEGGFSMNIKSLNRWLGALIVLTALALAWNQFAMEKSFVVDAASRLPVNTVDDRSSGGKSVAAVKTENGRFVMDCTINPGYEWPYCATAFELGRAPYGMDLSGYDTMTLKVAYEGPEPQQQVRVFLLNYNPKYSSQKEYESAKVQEIFYDPGRDKTLTVKLSQFTVASWWSNEHNISVQNAGLEFDNVVALQVSTGGKVVPGAHRIWVERIEFRGKLIAPATFRLIVIGLWMLGLIAYLFGYSVSTRRKLLATHRSRLSLQRLNEALQLEKQSLQHMAHRDPLTGVLNRHGLGEELLRLSAKGDKKLFPLSIVFMDIDHFKRINDGHGHGVGDEVLRGVAEMVQGDIQRDDLFARWGGEEFIILCPGTEPSQAQAMAERLRRAVSVRDWPHGLRVTSSFGVSEARAGEDLGESIRRADGAMYRAKQMGRDRVELHLVHGRGRDQDAA</sequence>
<dbReference type="SUPFAM" id="SSF55073">
    <property type="entry name" value="Nucleotide cyclase"/>
    <property type="match status" value="1"/>
</dbReference>
<dbReference type="GO" id="GO:1902201">
    <property type="term" value="P:negative regulation of bacterial-type flagellum-dependent cell motility"/>
    <property type="evidence" value="ECO:0007669"/>
    <property type="project" value="TreeGrafter"/>
</dbReference>
<dbReference type="PROSITE" id="PS50887">
    <property type="entry name" value="GGDEF"/>
    <property type="match status" value="1"/>
</dbReference>
<dbReference type="GO" id="GO:0052621">
    <property type="term" value="F:diguanylate cyclase activity"/>
    <property type="evidence" value="ECO:0007669"/>
    <property type="project" value="UniProtKB-EC"/>
</dbReference>
<dbReference type="Pfam" id="PF00990">
    <property type="entry name" value="GGDEF"/>
    <property type="match status" value="1"/>
</dbReference>
<dbReference type="SMART" id="SM00267">
    <property type="entry name" value="GGDEF"/>
    <property type="match status" value="1"/>
</dbReference>
<reference evidence="5 6" key="2">
    <citation type="submission" date="2018-12" db="EMBL/GenBank/DDBJ databases">
        <title>Rhizobacter gummiphilus sp. nov., a rubber-degrading bacterium isolated from the soil of a botanical garden in Japan.</title>
        <authorList>
            <person name="Shunsuke S.S."/>
        </authorList>
    </citation>
    <scope>NUCLEOTIDE SEQUENCE [LARGE SCALE GENOMIC DNA]</scope>
    <source>
        <strain evidence="5 6">S-16</strain>
    </source>
</reference>
<dbReference type="InterPro" id="IPR050469">
    <property type="entry name" value="Diguanylate_Cyclase"/>
</dbReference>
<evidence type="ECO:0000259" key="4">
    <source>
        <dbReference type="PROSITE" id="PS50887"/>
    </source>
</evidence>
<dbReference type="FunFam" id="3.30.70.270:FF:000001">
    <property type="entry name" value="Diguanylate cyclase domain protein"/>
    <property type="match status" value="1"/>
</dbReference>
<dbReference type="NCBIfam" id="TIGR00254">
    <property type="entry name" value="GGDEF"/>
    <property type="match status" value="1"/>
</dbReference>
<dbReference type="Proteomes" id="UP000267464">
    <property type="component" value="Unassembled WGS sequence"/>
</dbReference>
<evidence type="ECO:0000313" key="6">
    <source>
        <dbReference type="Proteomes" id="UP000267464"/>
    </source>
</evidence>
<evidence type="ECO:0000256" key="1">
    <source>
        <dbReference type="ARBA" id="ARBA00012528"/>
    </source>
</evidence>
<dbReference type="CDD" id="cd01949">
    <property type="entry name" value="GGDEF"/>
    <property type="match status" value="1"/>
</dbReference>
<dbReference type="GO" id="GO:0005886">
    <property type="term" value="C:plasma membrane"/>
    <property type="evidence" value="ECO:0007669"/>
    <property type="project" value="TreeGrafter"/>
</dbReference>
<dbReference type="Gene3D" id="3.30.70.270">
    <property type="match status" value="1"/>
</dbReference>
<dbReference type="AlphaFoldDB" id="A0A3N7HV11"/>
<dbReference type="InterPro" id="IPR008979">
    <property type="entry name" value="Galactose-bd-like_sf"/>
</dbReference>
<dbReference type="GO" id="GO:0043709">
    <property type="term" value="P:cell adhesion involved in single-species biofilm formation"/>
    <property type="evidence" value="ECO:0007669"/>
    <property type="project" value="TreeGrafter"/>
</dbReference>
<dbReference type="InterPro" id="IPR029787">
    <property type="entry name" value="Nucleotide_cyclase"/>
</dbReference>
<name>A0A3N7HV11_9BURK</name>
<dbReference type="InterPro" id="IPR000160">
    <property type="entry name" value="GGDEF_dom"/>
</dbReference>
<keyword evidence="6" id="KW-1185">Reference proteome</keyword>
<dbReference type="EC" id="2.7.7.65" evidence="1"/>